<dbReference type="InterPro" id="IPR029058">
    <property type="entry name" value="AB_hydrolase_fold"/>
</dbReference>
<keyword evidence="1" id="KW-1133">Transmembrane helix</keyword>
<dbReference type="PANTHER" id="PTHR48098">
    <property type="entry name" value="ENTEROCHELIN ESTERASE-RELATED"/>
    <property type="match status" value="1"/>
</dbReference>
<dbReference type="RefSeq" id="WP_307806175.1">
    <property type="nucleotide sequence ID" value="NZ_JAFBBK010000001.1"/>
</dbReference>
<dbReference type="Proteomes" id="UP000703038">
    <property type="component" value="Unassembled WGS sequence"/>
</dbReference>
<accession>A0ABS2KRB1</accession>
<evidence type="ECO:0000256" key="1">
    <source>
        <dbReference type="SAM" id="Phobius"/>
    </source>
</evidence>
<dbReference type="InterPro" id="IPR000801">
    <property type="entry name" value="Esterase-like"/>
</dbReference>
<keyword evidence="3" id="KW-1185">Reference proteome</keyword>
<dbReference type="Pfam" id="PF00756">
    <property type="entry name" value="Esterase"/>
    <property type="match status" value="1"/>
</dbReference>
<sequence length="432" mass="45566">MAFVDTSLVSGPVPIVVTVVGVLGLVWLVLARRRRHLTRAVPVAVAVAAVLTVAAWFGIEKIWRVFPDPVETSVYVWVGLGVLGLFLLVPRMLAATRWWTRVVTVIATVAVVATSALQVNLVFDAYPTVGTALGISSVQEVDVDDVTGRTADPITGTPLASVWTAPADMPTGGRILDTPIPGTESGFSARNAKVYLPPAYFTARRPLLPVLVLLAGQPGAPDDWLTGGRLVQTMDAYAADHAGLAPVVVVADATGSTIANPLCVDSPLGNVASYLAKDVPAWVNATLQVDTDPAHWAIGGLSYGGTCAMQMTTNYPQLYPTFLVLSGQLEPTLGDKQRTLDAAFGGSEAAFEAVNPMNLMATRQYPTSAGAFVVGASDPDYQNSAKQLFAAAQKAGMDVRYAEVPGGHSYETWSAGLKLELDWLCTRLGSTS</sequence>
<dbReference type="InterPro" id="IPR050583">
    <property type="entry name" value="Mycobacterial_A85_antigen"/>
</dbReference>
<feature type="transmembrane region" description="Helical" evidence="1">
    <location>
        <begin position="102"/>
        <end position="123"/>
    </location>
</feature>
<protein>
    <submittedName>
        <fullName evidence="2">Enterochelin esterase-like enzyme</fullName>
    </submittedName>
</protein>
<dbReference type="SUPFAM" id="SSF53474">
    <property type="entry name" value="alpha/beta-Hydrolases"/>
    <property type="match status" value="1"/>
</dbReference>
<evidence type="ECO:0000313" key="2">
    <source>
        <dbReference type="EMBL" id="MBM7414510.1"/>
    </source>
</evidence>
<organism evidence="2 3">
    <name type="scientific">Rhodococcoides corynebacterioides</name>
    <dbReference type="NCBI Taxonomy" id="53972"/>
    <lineage>
        <taxon>Bacteria</taxon>
        <taxon>Bacillati</taxon>
        <taxon>Actinomycetota</taxon>
        <taxon>Actinomycetes</taxon>
        <taxon>Mycobacteriales</taxon>
        <taxon>Nocardiaceae</taxon>
        <taxon>Rhodococcoides</taxon>
    </lineage>
</organism>
<feature type="transmembrane region" description="Helical" evidence="1">
    <location>
        <begin position="12"/>
        <end position="30"/>
    </location>
</feature>
<keyword evidence="1" id="KW-0812">Transmembrane</keyword>
<keyword evidence="1" id="KW-0472">Membrane</keyword>
<dbReference type="Gene3D" id="3.40.50.1820">
    <property type="entry name" value="alpha/beta hydrolase"/>
    <property type="match status" value="1"/>
</dbReference>
<name>A0ABS2KRB1_9NOCA</name>
<dbReference type="PANTHER" id="PTHR48098:SF1">
    <property type="entry name" value="DIACYLGLYCEROL ACYLTRANSFERASE_MYCOLYLTRANSFERASE AG85A"/>
    <property type="match status" value="1"/>
</dbReference>
<proteinExistence type="predicted"/>
<reference evidence="2 3" key="1">
    <citation type="submission" date="2021-01" db="EMBL/GenBank/DDBJ databases">
        <title>Genomics of switchgrass bacterial isolates.</title>
        <authorList>
            <person name="Shade A."/>
        </authorList>
    </citation>
    <scope>NUCLEOTIDE SEQUENCE [LARGE SCALE GENOMIC DNA]</scope>
    <source>
        <strain evidence="2 3">PvP111</strain>
    </source>
</reference>
<feature type="transmembrane region" description="Helical" evidence="1">
    <location>
        <begin position="37"/>
        <end position="59"/>
    </location>
</feature>
<feature type="transmembrane region" description="Helical" evidence="1">
    <location>
        <begin position="74"/>
        <end position="90"/>
    </location>
</feature>
<dbReference type="EMBL" id="JAFBBK010000001">
    <property type="protein sequence ID" value="MBM7414510.1"/>
    <property type="molecule type" value="Genomic_DNA"/>
</dbReference>
<gene>
    <name evidence="2" type="ORF">JOE42_001243</name>
</gene>
<evidence type="ECO:0000313" key="3">
    <source>
        <dbReference type="Proteomes" id="UP000703038"/>
    </source>
</evidence>
<comment type="caution">
    <text evidence="2">The sequence shown here is derived from an EMBL/GenBank/DDBJ whole genome shotgun (WGS) entry which is preliminary data.</text>
</comment>